<reference evidence="1 2" key="1">
    <citation type="journal article" date="2010" name="J. Bacteriol.">
        <title>Genome sequence of the oligotrophic marine Gammaproteobacterium HTCC2143, isolated from the Oregon Coast.</title>
        <authorList>
            <person name="Oh H.M."/>
            <person name="Kang I."/>
            <person name="Ferriera S."/>
            <person name="Giovannoni S.J."/>
            <person name="Cho J.C."/>
        </authorList>
    </citation>
    <scope>NUCLEOTIDE SEQUENCE [LARGE SCALE GENOMIC DNA]</scope>
    <source>
        <strain evidence="1 2">HTCC2143</strain>
    </source>
</reference>
<keyword evidence="2" id="KW-1185">Reference proteome</keyword>
<organism evidence="1 2">
    <name type="scientific">marine gamma proteobacterium HTCC2143</name>
    <dbReference type="NCBI Taxonomy" id="247633"/>
    <lineage>
        <taxon>Bacteria</taxon>
        <taxon>Pseudomonadati</taxon>
        <taxon>Pseudomonadota</taxon>
        <taxon>Gammaproteobacteria</taxon>
        <taxon>Cellvibrionales</taxon>
        <taxon>Spongiibacteraceae</taxon>
        <taxon>BD1-7 clade</taxon>
    </lineage>
</organism>
<dbReference type="Gene3D" id="3.30.1540.10">
    <property type="entry name" value="formyl-coa transferase, domain 3"/>
    <property type="match status" value="1"/>
</dbReference>
<dbReference type="AlphaFoldDB" id="A0YC46"/>
<dbReference type="InterPro" id="IPR050509">
    <property type="entry name" value="CoA-transferase_III"/>
</dbReference>
<evidence type="ECO:0000313" key="2">
    <source>
        <dbReference type="Proteomes" id="UP000004931"/>
    </source>
</evidence>
<dbReference type="eggNOG" id="COG1804">
    <property type="taxonomic scope" value="Bacteria"/>
</dbReference>
<dbReference type="SUPFAM" id="SSF89796">
    <property type="entry name" value="CoA-transferase family III (CaiB/BaiF)"/>
    <property type="match status" value="1"/>
</dbReference>
<dbReference type="PANTHER" id="PTHR48228:SF5">
    <property type="entry name" value="ALPHA-METHYLACYL-COA RACEMASE"/>
    <property type="match status" value="1"/>
</dbReference>
<dbReference type="Proteomes" id="UP000004931">
    <property type="component" value="Unassembled WGS sequence"/>
</dbReference>
<dbReference type="Gene3D" id="3.40.50.10540">
    <property type="entry name" value="Crotonobetainyl-coa:carnitine coa-transferase, domain 1"/>
    <property type="match status" value="1"/>
</dbReference>
<protein>
    <submittedName>
        <fullName evidence="1">Putative dehydratase/racemase</fullName>
    </submittedName>
</protein>
<dbReference type="InterPro" id="IPR023606">
    <property type="entry name" value="CoA-Trfase_III_dom_1_sf"/>
</dbReference>
<dbReference type="InterPro" id="IPR044855">
    <property type="entry name" value="CoA-Trfase_III_dom3_sf"/>
</dbReference>
<name>A0YC46_9GAMM</name>
<dbReference type="EMBL" id="AAVT01000003">
    <property type="protein sequence ID" value="EAW31365.1"/>
    <property type="molecule type" value="Genomic_DNA"/>
</dbReference>
<comment type="caution">
    <text evidence="1">The sequence shown here is derived from an EMBL/GenBank/DDBJ whole genome shotgun (WGS) entry which is preliminary data.</text>
</comment>
<dbReference type="STRING" id="247633.GP2143_07444"/>
<gene>
    <name evidence="1" type="ORF">GP2143_07444</name>
</gene>
<accession>A0YC46</accession>
<sequence>MINHGGYRRLADYQKRERSMQKILAGMRVVEGSAFVAAPSGGMTLAQLGADVIRFDPIGGGIDYRRWPVTSSNQSLYWHSLNKGKRSIAVDFKREEGRELLTQLITVPGDDAGLFLTNFPAKGWLADESLRQHRQDLIYLNLTGDRHGGSALDYTVNCQVGFPQLNQFDDSGGERPLNNPLPAWDVIAGQQIALGILAAERHRRLTGEGQFIKLALADVALATVGNLGYIAEATINNQPREPMGNHIYGTFGRDFCCRDGHRVMIVGVSPNQWRSIVRAMGIEGAVTSLAADKGLDFSREGDRFKARTALAALIEPWFAQRDFADANKLLDEHNVCWGKYQSVNELVDIDPECSEDNPLFSTVEQPGIGKYLMPGSPLYFGAVSRETVVAAPELGQHTDEILLDTLGLSSGEIGRLHDAGIIAGITNN</sequence>
<dbReference type="InterPro" id="IPR003673">
    <property type="entry name" value="CoA-Trfase_fam_III"/>
</dbReference>
<proteinExistence type="predicted"/>
<evidence type="ECO:0000313" key="1">
    <source>
        <dbReference type="EMBL" id="EAW31365.1"/>
    </source>
</evidence>
<dbReference type="Pfam" id="PF02515">
    <property type="entry name" value="CoA_transf_3"/>
    <property type="match status" value="1"/>
</dbReference>
<dbReference type="PANTHER" id="PTHR48228">
    <property type="entry name" value="SUCCINYL-COA--D-CITRAMALATE COA-TRANSFERASE"/>
    <property type="match status" value="1"/>
</dbReference>
<dbReference type="GO" id="GO:0003824">
    <property type="term" value="F:catalytic activity"/>
    <property type="evidence" value="ECO:0007669"/>
    <property type="project" value="InterPro"/>
</dbReference>